<keyword evidence="4" id="KW-1185">Reference proteome</keyword>
<proteinExistence type="predicted"/>
<keyword evidence="1" id="KW-0472">Membrane</keyword>
<feature type="transmembrane region" description="Helical" evidence="1">
    <location>
        <begin position="171"/>
        <end position="191"/>
    </location>
</feature>
<reference evidence="3 4" key="1">
    <citation type="submission" date="2024-09" db="EMBL/GenBank/DDBJ databases">
        <authorList>
            <person name="Sun Q."/>
            <person name="Mori K."/>
        </authorList>
    </citation>
    <scope>NUCLEOTIDE SEQUENCE [LARGE SCALE GENOMIC DNA]</scope>
    <source>
        <strain evidence="3 4">CCM 7228</strain>
    </source>
</reference>
<evidence type="ECO:0000313" key="4">
    <source>
        <dbReference type="Proteomes" id="UP001589854"/>
    </source>
</evidence>
<feature type="transmembrane region" description="Helical" evidence="1">
    <location>
        <begin position="203"/>
        <end position="224"/>
    </location>
</feature>
<dbReference type="EMBL" id="JBHLVO010000002">
    <property type="protein sequence ID" value="MFC0270473.1"/>
    <property type="molecule type" value="Genomic_DNA"/>
</dbReference>
<feature type="transmembrane region" description="Helical" evidence="1">
    <location>
        <begin position="7"/>
        <end position="36"/>
    </location>
</feature>
<gene>
    <name evidence="3" type="ORF">ACFFIX_03245</name>
</gene>
<feature type="transmembrane region" description="Helical" evidence="1">
    <location>
        <begin position="367"/>
        <end position="389"/>
    </location>
</feature>
<feature type="transmembrane region" description="Helical" evidence="1">
    <location>
        <begin position="42"/>
        <end position="69"/>
    </location>
</feature>
<dbReference type="Proteomes" id="UP001589854">
    <property type="component" value="Unassembled WGS sequence"/>
</dbReference>
<feature type="transmembrane region" description="Helical" evidence="1">
    <location>
        <begin position="419"/>
        <end position="447"/>
    </location>
</feature>
<dbReference type="Pfam" id="PF01970">
    <property type="entry name" value="TctA"/>
    <property type="match status" value="1"/>
</dbReference>
<keyword evidence="1" id="KW-0812">Transmembrane</keyword>
<feature type="transmembrane region" description="Helical" evidence="1">
    <location>
        <begin position="326"/>
        <end position="346"/>
    </location>
</feature>
<evidence type="ECO:0000259" key="2">
    <source>
        <dbReference type="Pfam" id="PF01970"/>
    </source>
</evidence>
<keyword evidence="1" id="KW-1133">Transmembrane helix</keyword>
<feature type="transmembrane region" description="Helical" evidence="1">
    <location>
        <begin position="147"/>
        <end position="164"/>
    </location>
</feature>
<organism evidence="3 4">
    <name type="scientific">Metabacillus herbersteinensis</name>
    <dbReference type="NCBI Taxonomy" id="283816"/>
    <lineage>
        <taxon>Bacteria</taxon>
        <taxon>Bacillati</taxon>
        <taxon>Bacillota</taxon>
        <taxon>Bacilli</taxon>
        <taxon>Bacillales</taxon>
        <taxon>Bacillaceae</taxon>
        <taxon>Metabacillus</taxon>
    </lineage>
</organism>
<name>A0ABV6G9W0_9BACI</name>
<feature type="domain" description="DUF112" evidence="2">
    <location>
        <begin position="20"/>
        <end position="443"/>
    </location>
</feature>
<evidence type="ECO:0000313" key="3">
    <source>
        <dbReference type="EMBL" id="MFC0270473.1"/>
    </source>
</evidence>
<dbReference type="InterPro" id="IPR002823">
    <property type="entry name" value="DUF112_TM"/>
</dbReference>
<sequence length="509" mass="54159">MDILENLWLGFSIVCTPMNILFIFIGAFVGMIIGIIPGFGPTAGIAILLSLTYTLEPTTAIIMLAGIYYGSMYGGTITSILINTPGESATVASTFDGYPLAKKGRVGPALVMQAVASFIGGTIGVILISAFAPYFASVASSFGPPEYFMLIAMGLLTLIIIMGENKIYGSISALLGLAIAVVGVDVISGAQRFTFGQAELINGIYFLPVAIGLFGIGELFYSIYEGAHKSENKQIIAFDRRKDFWPSATEWAESKFTFIRGSLLGFFVGVLPGAGATIASLMSYSLEKKVSKTPEKFGKGHMPGLVGPEAANNAASSGAMVPLLTLGIPGSGSTAVLLGAFLMWGLQPGPLLMKENPEFTWGLISSMYLGNIILIAINIFAIPVFIKIMKVPYKMMVPTIMILCAVGTFSLNGSMIETWLMLGFGLIGFFMKLYDFSPAALVLALVLGPMAENTLRQSLIISDGTLGVFVTRPVSLTILLIMIAIILIPFINMISRAIKKNKNGSDIKG</sequence>
<accession>A0ABV6G9W0</accession>
<evidence type="ECO:0000256" key="1">
    <source>
        <dbReference type="SAM" id="Phobius"/>
    </source>
</evidence>
<feature type="transmembrane region" description="Helical" evidence="1">
    <location>
        <begin position="110"/>
        <end position="135"/>
    </location>
</feature>
<dbReference type="PANTHER" id="PTHR35342:SF5">
    <property type="entry name" value="TRICARBOXYLIC TRANSPORT PROTEIN"/>
    <property type="match status" value="1"/>
</dbReference>
<feature type="transmembrane region" description="Helical" evidence="1">
    <location>
        <begin position="474"/>
        <end position="494"/>
    </location>
</feature>
<dbReference type="RefSeq" id="WP_378930487.1">
    <property type="nucleotide sequence ID" value="NZ_JBHLVO010000002.1"/>
</dbReference>
<feature type="transmembrane region" description="Helical" evidence="1">
    <location>
        <begin position="263"/>
        <end position="286"/>
    </location>
</feature>
<dbReference type="PANTHER" id="PTHR35342">
    <property type="entry name" value="TRICARBOXYLIC TRANSPORT PROTEIN"/>
    <property type="match status" value="1"/>
</dbReference>
<protein>
    <submittedName>
        <fullName evidence="3">Tripartite tricarboxylate transporter permease</fullName>
    </submittedName>
</protein>
<comment type="caution">
    <text evidence="3">The sequence shown here is derived from an EMBL/GenBank/DDBJ whole genome shotgun (WGS) entry which is preliminary data.</text>
</comment>